<proteinExistence type="predicted"/>
<evidence type="ECO:0000256" key="1">
    <source>
        <dbReference type="ARBA" id="ARBA00012519"/>
    </source>
</evidence>
<sequence>MKEVARSVPIKITNKENLDRAAEYLLNLTRSEAILITQGKDGMTLFQNKAKSISIQTEAKEVFDVTGAGDTVISVFSIAVFVGFNFKEAAWLSNMAASIVVGKVGTAVVTLNEINEFLYEEMLRTSHTVLEIDELKKIIGLAKSTEKKVVFTNGCFDIIHGGHIEFLQKAKSLGDILVVGLNTDNSVRNLKGEGRPIKTEKERANILSALRFIDYITLFNEATPEKLIREIRPDILVKGDDYKIDDVVGREIVEGYGAHVELIPIVKGHSTTMTLEKILANHRPSGDSKGN</sequence>
<evidence type="ECO:0000256" key="5">
    <source>
        <dbReference type="ARBA" id="ARBA00022840"/>
    </source>
</evidence>
<evidence type="ECO:0000256" key="8">
    <source>
        <dbReference type="ARBA" id="ARBA00047428"/>
    </source>
</evidence>
<dbReference type="Gene3D" id="3.40.1190.20">
    <property type="match status" value="1"/>
</dbReference>
<keyword evidence="3" id="KW-0548">Nucleotidyltransferase</keyword>
<protein>
    <recommendedName>
        <fullName evidence="1">D-glycero-beta-D-manno-heptose 1-phosphate adenylyltransferase</fullName>
        <ecNumber evidence="1">2.7.7.70</ecNumber>
    </recommendedName>
</protein>
<dbReference type="GO" id="GO:0016779">
    <property type="term" value="F:nucleotidyltransferase activity"/>
    <property type="evidence" value="ECO:0007669"/>
    <property type="project" value="UniProtKB-KW"/>
</dbReference>
<dbReference type="PANTHER" id="PTHR43793">
    <property type="entry name" value="FAD SYNTHASE"/>
    <property type="match status" value="1"/>
</dbReference>
<dbReference type="InterPro" id="IPR011611">
    <property type="entry name" value="PfkB_dom"/>
</dbReference>
<dbReference type="SUPFAM" id="SSF52374">
    <property type="entry name" value="Nucleotidylyl transferase"/>
    <property type="match status" value="1"/>
</dbReference>
<dbReference type="InterPro" id="IPR014729">
    <property type="entry name" value="Rossmann-like_a/b/a_fold"/>
</dbReference>
<dbReference type="SUPFAM" id="SSF53613">
    <property type="entry name" value="Ribokinase-like"/>
    <property type="match status" value="1"/>
</dbReference>
<feature type="domain" description="Cytidyltransferase-like" evidence="10">
    <location>
        <begin position="151"/>
        <end position="264"/>
    </location>
</feature>
<dbReference type="PANTHER" id="PTHR43793:SF2">
    <property type="entry name" value="BIFUNCTIONAL PROTEIN HLDE"/>
    <property type="match status" value="1"/>
</dbReference>
<keyword evidence="6" id="KW-0511">Multifunctional enzyme</keyword>
<dbReference type="InterPro" id="IPR029056">
    <property type="entry name" value="Ribokinase-like"/>
</dbReference>
<dbReference type="InterPro" id="IPR011914">
    <property type="entry name" value="RfaE_dom_II"/>
</dbReference>
<feature type="domain" description="Carbohydrate kinase PfkB" evidence="9">
    <location>
        <begin position="13"/>
        <end position="107"/>
    </location>
</feature>
<dbReference type="NCBIfam" id="TIGR02199">
    <property type="entry name" value="rfaE_dom_II"/>
    <property type="match status" value="1"/>
</dbReference>
<name>A0A381SZW4_9ZZZZ</name>
<dbReference type="NCBIfam" id="TIGR00125">
    <property type="entry name" value="cyt_tran_rel"/>
    <property type="match status" value="1"/>
</dbReference>
<evidence type="ECO:0000259" key="10">
    <source>
        <dbReference type="Pfam" id="PF01467"/>
    </source>
</evidence>
<dbReference type="GO" id="GO:0016773">
    <property type="term" value="F:phosphotransferase activity, alcohol group as acceptor"/>
    <property type="evidence" value="ECO:0007669"/>
    <property type="project" value="InterPro"/>
</dbReference>
<dbReference type="AlphaFoldDB" id="A0A381SZW4"/>
<dbReference type="GO" id="GO:0005975">
    <property type="term" value="P:carbohydrate metabolic process"/>
    <property type="evidence" value="ECO:0007669"/>
    <property type="project" value="InterPro"/>
</dbReference>
<accession>A0A381SZW4</accession>
<dbReference type="InterPro" id="IPR004821">
    <property type="entry name" value="Cyt_trans-like"/>
</dbReference>
<comment type="catalytic activity">
    <reaction evidence="8">
        <text>D-glycero-beta-D-manno-heptose 1-phosphate + ATP + H(+) = ADP-D-glycero-beta-D-manno-heptose + diphosphate</text>
        <dbReference type="Rhea" id="RHEA:27465"/>
        <dbReference type="ChEBI" id="CHEBI:15378"/>
        <dbReference type="ChEBI" id="CHEBI:30616"/>
        <dbReference type="ChEBI" id="CHEBI:33019"/>
        <dbReference type="ChEBI" id="CHEBI:59967"/>
        <dbReference type="ChEBI" id="CHEBI:61593"/>
        <dbReference type="EC" id="2.7.7.70"/>
    </reaction>
</comment>
<dbReference type="Gene3D" id="3.40.50.620">
    <property type="entry name" value="HUPs"/>
    <property type="match status" value="1"/>
</dbReference>
<dbReference type="Pfam" id="PF01467">
    <property type="entry name" value="CTP_transf_like"/>
    <property type="match status" value="1"/>
</dbReference>
<gene>
    <name evidence="11" type="ORF">METZ01_LOCUS61828</name>
</gene>
<keyword evidence="4" id="KW-0547">Nucleotide-binding</keyword>
<dbReference type="Pfam" id="PF00294">
    <property type="entry name" value="PfkB"/>
    <property type="match status" value="1"/>
</dbReference>
<dbReference type="EMBL" id="UINC01003754">
    <property type="protein sequence ID" value="SVA08974.1"/>
    <property type="molecule type" value="Genomic_DNA"/>
</dbReference>
<evidence type="ECO:0000256" key="4">
    <source>
        <dbReference type="ARBA" id="ARBA00022741"/>
    </source>
</evidence>
<keyword evidence="7" id="KW-0119">Carbohydrate metabolism</keyword>
<evidence type="ECO:0000256" key="6">
    <source>
        <dbReference type="ARBA" id="ARBA00023268"/>
    </source>
</evidence>
<keyword evidence="2" id="KW-0808">Transferase</keyword>
<evidence type="ECO:0000313" key="11">
    <source>
        <dbReference type="EMBL" id="SVA08974.1"/>
    </source>
</evidence>
<evidence type="ECO:0000256" key="3">
    <source>
        <dbReference type="ARBA" id="ARBA00022695"/>
    </source>
</evidence>
<reference evidence="11" key="1">
    <citation type="submission" date="2018-05" db="EMBL/GenBank/DDBJ databases">
        <authorList>
            <person name="Lanie J.A."/>
            <person name="Ng W.-L."/>
            <person name="Kazmierczak K.M."/>
            <person name="Andrzejewski T.M."/>
            <person name="Davidsen T.M."/>
            <person name="Wayne K.J."/>
            <person name="Tettelin H."/>
            <person name="Glass J.I."/>
            <person name="Rusch D."/>
            <person name="Podicherti R."/>
            <person name="Tsui H.-C.T."/>
            <person name="Winkler M.E."/>
        </authorList>
    </citation>
    <scope>NUCLEOTIDE SEQUENCE</scope>
</reference>
<evidence type="ECO:0000256" key="2">
    <source>
        <dbReference type="ARBA" id="ARBA00022679"/>
    </source>
</evidence>
<dbReference type="InterPro" id="IPR050385">
    <property type="entry name" value="Archaeal_FAD_synthase"/>
</dbReference>
<evidence type="ECO:0000259" key="9">
    <source>
        <dbReference type="Pfam" id="PF00294"/>
    </source>
</evidence>
<evidence type="ECO:0000256" key="7">
    <source>
        <dbReference type="ARBA" id="ARBA00023277"/>
    </source>
</evidence>
<dbReference type="EC" id="2.7.7.70" evidence="1"/>
<organism evidence="11">
    <name type="scientific">marine metagenome</name>
    <dbReference type="NCBI Taxonomy" id="408172"/>
    <lineage>
        <taxon>unclassified sequences</taxon>
        <taxon>metagenomes</taxon>
        <taxon>ecological metagenomes</taxon>
    </lineage>
</organism>
<keyword evidence="5" id="KW-0067">ATP-binding</keyword>
<dbReference type="GO" id="GO:0005524">
    <property type="term" value="F:ATP binding"/>
    <property type="evidence" value="ECO:0007669"/>
    <property type="project" value="UniProtKB-KW"/>
</dbReference>